<feature type="domain" description="HTH araC/xylS-type" evidence="4">
    <location>
        <begin position="176"/>
        <end position="274"/>
    </location>
</feature>
<evidence type="ECO:0000256" key="2">
    <source>
        <dbReference type="ARBA" id="ARBA00023125"/>
    </source>
</evidence>
<dbReference type="InterPro" id="IPR020449">
    <property type="entry name" value="Tscrpt_reg_AraC-type_HTH"/>
</dbReference>
<keyword evidence="3" id="KW-0804">Transcription</keyword>
<protein>
    <submittedName>
        <fullName evidence="5">AraC family transcriptional regulator</fullName>
    </submittedName>
</protein>
<dbReference type="PANTHER" id="PTHR46796">
    <property type="entry name" value="HTH-TYPE TRANSCRIPTIONAL ACTIVATOR RHAS-RELATED"/>
    <property type="match status" value="1"/>
</dbReference>
<dbReference type="Gene3D" id="1.10.10.60">
    <property type="entry name" value="Homeodomain-like"/>
    <property type="match status" value="1"/>
</dbReference>
<sequence length="277" mass="31018">MVDNLKWRAWDDVVADVWRAQCAQDAQGDYISPDPRLFVMLDLNPGGVFVFDHPGARPAGRHDAAETMSYVPAGMPISGRGERLRRIKHLDLHFSEAAVTRRFGRTVDPARLSMPRFQFRDPRMAPLARAIADECTNPVAMHGLFGAGLVNALLALLFDIHEDGQRKSGLSRGQLRLVTEFIEANCFRPIRLGELAALVDLSETHLSHAFKASTGLPPHRWQMRARIRKVQERLRRETATLSEVALAAGFSDQAHFTRVFKAVVGLTPAEWRRHAAD</sequence>
<dbReference type="InterPro" id="IPR018060">
    <property type="entry name" value="HTH_AraC"/>
</dbReference>
<keyword evidence="2" id="KW-0238">DNA-binding</keyword>
<evidence type="ECO:0000259" key="4">
    <source>
        <dbReference type="PROSITE" id="PS01124"/>
    </source>
</evidence>
<evidence type="ECO:0000313" key="6">
    <source>
        <dbReference type="Proteomes" id="UP001201701"/>
    </source>
</evidence>
<dbReference type="PANTHER" id="PTHR46796:SF14">
    <property type="entry name" value="TRANSCRIPTIONAL REGULATORY PROTEIN"/>
    <property type="match status" value="1"/>
</dbReference>
<dbReference type="InterPro" id="IPR050204">
    <property type="entry name" value="AraC_XylS_family_regulators"/>
</dbReference>
<evidence type="ECO:0000256" key="3">
    <source>
        <dbReference type="ARBA" id="ARBA00023163"/>
    </source>
</evidence>
<dbReference type="Pfam" id="PF12833">
    <property type="entry name" value="HTH_18"/>
    <property type="match status" value="1"/>
</dbReference>
<organism evidence="5 6">
    <name type="scientific">Mesorhizobium retamae</name>
    <dbReference type="NCBI Taxonomy" id="2912854"/>
    <lineage>
        <taxon>Bacteria</taxon>
        <taxon>Pseudomonadati</taxon>
        <taxon>Pseudomonadota</taxon>
        <taxon>Alphaproteobacteria</taxon>
        <taxon>Hyphomicrobiales</taxon>
        <taxon>Phyllobacteriaceae</taxon>
        <taxon>Mesorhizobium</taxon>
    </lineage>
</organism>
<evidence type="ECO:0000313" key="5">
    <source>
        <dbReference type="EMBL" id="MCG7507331.1"/>
    </source>
</evidence>
<dbReference type="PROSITE" id="PS01124">
    <property type="entry name" value="HTH_ARAC_FAMILY_2"/>
    <property type="match status" value="1"/>
</dbReference>
<keyword evidence="1" id="KW-0805">Transcription regulation</keyword>
<keyword evidence="6" id="KW-1185">Reference proteome</keyword>
<accession>A0ABS9QIV7</accession>
<dbReference type="RefSeq" id="WP_239368370.1">
    <property type="nucleotide sequence ID" value="NZ_JAKREW010000023.1"/>
</dbReference>
<dbReference type="SMART" id="SM00342">
    <property type="entry name" value="HTH_ARAC"/>
    <property type="match status" value="1"/>
</dbReference>
<dbReference type="PRINTS" id="PR00032">
    <property type="entry name" value="HTHARAC"/>
</dbReference>
<dbReference type="Proteomes" id="UP001201701">
    <property type="component" value="Unassembled WGS sequence"/>
</dbReference>
<dbReference type="PROSITE" id="PS00041">
    <property type="entry name" value="HTH_ARAC_FAMILY_1"/>
    <property type="match status" value="1"/>
</dbReference>
<proteinExistence type="predicted"/>
<name>A0ABS9QIV7_9HYPH</name>
<dbReference type="InterPro" id="IPR018062">
    <property type="entry name" value="HTH_AraC-typ_CS"/>
</dbReference>
<gene>
    <name evidence="5" type="ORF">L4923_20055</name>
</gene>
<dbReference type="SUPFAM" id="SSF46689">
    <property type="entry name" value="Homeodomain-like"/>
    <property type="match status" value="2"/>
</dbReference>
<evidence type="ECO:0000256" key="1">
    <source>
        <dbReference type="ARBA" id="ARBA00023015"/>
    </source>
</evidence>
<comment type="caution">
    <text evidence="5">The sequence shown here is derived from an EMBL/GenBank/DDBJ whole genome shotgun (WGS) entry which is preliminary data.</text>
</comment>
<dbReference type="EMBL" id="JAKREW010000023">
    <property type="protein sequence ID" value="MCG7507331.1"/>
    <property type="molecule type" value="Genomic_DNA"/>
</dbReference>
<reference evidence="5 6" key="1">
    <citation type="submission" date="2022-02" db="EMBL/GenBank/DDBJ databases">
        <title>Draft genome sequence of Mezorhizobium retamae strain IRAMC:0171 isolated from Retama raetam nodules.</title>
        <authorList>
            <person name="Bengaied R."/>
            <person name="Sbissi I."/>
            <person name="Huber K."/>
            <person name="Ghodbane F."/>
            <person name="Nouioui I."/>
            <person name="Tarhouni M."/>
            <person name="Gtari M."/>
        </authorList>
    </citation>
    <scope>NUCLEOTIDE SEQUENCE [LARGE SCALE GENOMIC DNA]</scope>
    <source>
        <strain evidence="5 6">IRAMC:0171</strain>
    </source>
</reference>
<dbReference type="InterPro" id="IPR009057">
    <property type="entry name" value="Homeodomain-like_sf"/>
</dbReference>